<comment type="caution">
    <text evidence="1">The sequence shown here is derived from an EMBL/GenBank/DDBJ whole genome shotgun (WGS) entry which is preliminary data.</text>
</comment>
<dbReference type="EMBL" id="MJFZ01000142">
    <property type="protein sequence ID" value="RAW36313.1"/>
    <property type="molecule type" value="Genomic_DNA"/>
</dbReference>
<name>A0A329SHQ2_9STRA</name>
<dbReference type="VEuPathDB" id="FungiDB:PC110_g7410"/>
<evidence type="ECO:0000313" key="2">
    <source>
        <dbReference type="Proteomes" id="UP000251314"/>
    </source>
</evidence>
<sequence>MCQSKDVLGKPDAKMEQMMRYYSAKIHEASFVLL</sequence>
<gene>
    <name evidence="1" type="ORF">PC110_g7410</name>
</gene>
<dbReference type="Proteomes" id="UP000251314">
    <property type="component" value="Unassembled WGS sequence"/>
</dbReference>
<keyword evidence="2" id="KW-1185">Reference proteome</keyword>
<evidence type="ECO:0000313" key="1">
    <source>
        <dbReference type="EMBL" id="RAW36313.1"/>
    </source>
</evidence>
<organism evidence="1 2">
    <name type="scientific">Phytophthora cactorum</name>
    <dbReference type="NCBI Taxonomy" id="29920"/>
    <lineage>
        <taxon>Eukaryota</taxon>
        <taxon>Sar</taxon>
        <taxon>Stramenopiles</taxon>
        <taxon>Oomycota</taxon>
        <taxon>Peronosporomycetes</taxon>
        <taxon>Peronosporales</taxon>
        <taxon>Peronosporaceae</taxon>
        <taxon>Phytophthora</taxon>
    </lineage>
</organism>
<proteinExistence type="predicted"/>
<dbReference type="AlphaFoldDB" id="A0A329SHQ2"/>
<reference evidence="1 2" key="1">
    <citation type="submission" date="2018-01" db="EMBL/GenBank/DDBJ databases">
        <title>Draft genome of the strawberry crown rot pathogen Phytophthora cactorum.</title>
        <authorList>
            <person name="Armitage A.D."/>
            <person name="Lysoe E."/>
            <person name="Nellist C.F."/>
            <person name="Harrison R.J."/>
            <person name="Brurberg M.B."/>
        </authorList>
    </citation>
    <scope>NUCLEOTIDE SEQUENCE [LARGE SCALE GENOMIC DNA]</scope>
    <source>
        <strain evidence="1 2">10300</strain>
    </source>
</reference>
<accession>A0A329SHQ2</accession>
<protein>
    <submittedName>
        <fullName evidence="1">Uncharacterized protein</fullName>
    </submittedName>
</protein>